<comment type="similarity">
    <text evidence="1">Belongs to the glycosyl hydrolase 2 family.</text>
</comment>
<evidence type="ECO:0000259" key="7">
    <source>
        <dbReference type="Pfam" id="PF02837"/>
    </source>
</evidence>
<evidence type="ECO:0000313" key="9">
    <source>
        <dbReference type="EMBL" id="SCW61939.1"/>
    </source>
</evidence>
<evidence type="ECO:0000259" key="5">
    <source>
        <dbReference type="Pfam" id="PF00703"/>
    </source>
</evidence>
<dbReference type="RefSeq" id="WP_245678973.1">
    <property type="nucleotide sequence ID" value="NZ_CBCRYE010000001.1"/>
</dbReference>
<dbReference type="Gene3D" id="3.20.20.80">
    <property type="entry name" value="Glycosidases"/>
    <property type="match status" value="1"/>
</dbReference>
<dbReference type="InterPro" id="IPR006103">
    <property type="entry name" value="Glyco_hydro_2_cat"/>
</dbReference>
<dbReference type="InterPro" id="IPR008979">
    <property type="entry name" value="Galactose-bd-like_sf"/>
</dbReference>
<dbReference type="InterPro" id="IPR006104">
    <property type="entry name" value="Glyco_hydro_2_N"/>
</dbReference>
<name>A0A1G4S0S1_9CAUL</name>
<dbReference type="InterPro" id="IPR013783">
    <property type="entry name" value="Ig-like_fold"/>
</dbReference>
<reference evidence="10" key="1">
    <citation type="submission" date="2016-10" db="EMBL/GenBank/DDBJ databases">
        <authorList>
            <person name="Varghese N."/>
            <person name="Submissions S."/>
        </authorList>
    </citation>
    <scope>NUCLEOTIDE SEQUENCE [LARGE SCALE GENOMIC DNA]</scope>
    <source>
        <strain evidence="10">CGMCC 1.3431</strain>
    </source>
</reference>
<dbReference type="InterPro" id="IPR032311">
    <property type="entry name" value="DUF4982"/>
</dbReference>
<dbReference type="Pfam" id="PF02837">
    <property type="entry name" value="Glyco_hydro_2_N"/>
    <property type="match status" value="1"/>
</dbReference>
<dbReference type="AlphaFoldDB" id="A0A1G4S0S1"/>
<dbReference type="InterPro" id="IPR006102">
    <property type="entry name" value="Ig-like_GH2"/>
</dbReference>
<dbReference type="Pfam" id="PF02836">
    <property type="entry name" value="Glyco_hydro_2_C"/>
    <property type="match status" value="1"/>
</dbReference>
<proteinExistence type="inferred from homology"/>
<feature type="domain" description="Glycoside hydrolase family 2 immunoglobulin-like beta-sandwich" evidence="5">
    <location>
        <begin position="195"/>
        <end position="295"/>
    </location>
</feature>
<evidence type="ECO:0000256" key="3">
    <source>
        <dbReference type="ARBA" id="ARBA00023295"/>
    </source>
</evidence>
<keyword evidence="10" id="KW-1185">Reference proteome</keyword>
<accession>A0A1G4S0S1</accession>
<dbReference type="GO" id="GO:0004553">
    <property type="term" value="F:hydrolase activity, hydrolyzing O-glycosyl compounds"/>
    <property type="evidence" value="ECO:0007669"/>
    <property type="project" value="InterPro"/>
</dbReference>
<dbReference type="SUPFAM" id="SSF51445">
    <property type="entry name" value="(Trans)glycosidases"/>
    <property type="match status" value="1"/>
</dbReference>
<feature type="domain" description="Glycoside hydrolase family 2 catalytic" evidence="6">
    <location>
        <begin position="302"/>
        <end position="588"/>
    </location>
</feature>
<dbReference type="STRING" id="260084.SAMN02927928_2268"/>
<dbReference type="Gene3D" id="2.60.120.260">
    <property type="entry name" value="Galactose-binding domain-like"/>
    <property type="match status" value="1"/>
</dbReference>
<dbReference type="PANTHER" id="PTHR42732:SF1">
    <property type="entry name" value="BETA-MANNOSIDASE"/>
    <property type="match status" value="1"/>
</dbReference>
<dbReference type="InterPro" id="IPR036156">
    <property type="entry name" value="Beta-gal/glucu_dom_sf"/>
</dbReference>
<dbReference type="Gene3D" id="2.60.40.10">
    <property type="entry name" value="Immunoglobulins"/>
    <property type="match status" value="2"/>
</dbReference>
<dbReference type="GO" id="GO:0005975">
    <property type="term" value="P:carbohydrate metabolic process"/>
    <property type="evidence" value="ECO:0007669"/>
    <property type="project" value="InterPro"/>
</dbReference>
<evidence type="ECO:0000313" key="10">
    <source>
        <dbReference type="Proteomes" id="UP000199150"/>
    </source>
</evidence>
<dbReference type="InterPro" id="IPR017853">
    <property type="entry name" value="GH"/>
</dbReference>
<dbReference type="PANTHER" id="PTHR42732">
    <property type="entry name" value="BETA-GALACTOSIDASE"/>
    <property type="match status" value="1"/>
</dbReference>
<organism evidence="9 10">
    <name type="scientific">Asticcacaulis taihuensis</name>
    <dbReference type="NCBI Taxonomy" id="260084"/>
    <lineage>
        <taxon>Bacteria</taxon>
        <taxon>Pseudomonadati</taxon>
        <taxon>Pseudomonadota</taxon>
        <taxon>Alphaproteobacteria</taxon>
        <taxon>Caulobacterales</taxon>
        <taxon>Caulobacteraceae</taxon>
        <taxon>Asticcacaulis</taxon>
    </lineage>
</organism>
<feature type="domain" description="DUF4982" evidence="8">
    <location>
        <begin position="620"/>
        <end position="663"/>
    </location>
</feature>
<dbReference type="SUPFAM" id="SSF49785">
    <property type="entry name" value="Galactose-binding domain-like"/>
    <property type="match status" value="1"/>
</dbReference>
<dbReference type="Pfam" id="PF00703">
    <property type="entry name" value="Glyco_hydro_2"/>
    <property type="match status" value="1"/>
</dbReference>
<evidence type="ECO:0000259" key="8">
    <source>
        <dbReference type="Pfam" id="PF16355"/>
    </source>
</evidence>
<dbReference type="EMBL" id="FMTS01000003">
    <property type="protein sequence ID" value="SCW61939.1"/>
    <property type="molecule type" value="Genomic_DNA"/>
</dbReference>
<keyword evidence="3" id="KW-0326">Glycosidase</keyword>
<dbReference type="InterPro" id="IPR006101">
    <property type="entry name" value="Glyco_hydro_2"/>
</dbReference>
<dbReference type="Pfam" id="PF16355">
    <property type="entry name" value="DUF4982"/>
    <property type="match status" value="1"/>
</dbReference>
<dbReference type="SUPFAM" id="SSF49303">
    <property type="entry name" value="beta-Galactosidase/glucuronidase domain"/>
    <property type="match status" value="1"/>
</dbReference>
<feature type="signal peptide" evidence="4">
    <location>
        <begin position="1"/>
        <end position="21"/>
    </location>
</feature>
<feature type="domain" description="Glycosyl hydrolases family 2 sugar binding" evidence="7">
    <location>
        <begin position="81"/>
        <end position="180"/>
    </location>
</feature>
<dbReference type="Proteomes" id="UP000199150">
    <property type="component" value="Unassembled WGS sequence"/>
</dbReference>
<evidence type="ECO:0000256" key="2">
    <source>
        <dbReference type="ARBA" id="ARBA00022801"/>
    </source>
</evidence>
<evidence type="ECO:0000256" key="4">
    <source>
        <dbReference type="SAM" id="SignalP"/>
    </source>
</evidence>
<protein>
    <submittedName>
        <fullName evidence="9">Beta-galactosidase</fullName>
    </submittedName>
</protein>
<dbReference type="InterPro" id="IPR051913">
    <property type="entry name" value="GH2_Domain-Containing"/>
</dbReference>
<keyword evidence="4" id="KW-0732">Signal</keyword>
<feature type="chain" id="PRO_5011579561" evidence="4">
    <location>
        <begin position="22"/>
        <end position="683"/>
    </location>
</feature>
<sequence>MKHIARLLLALAVIFATPALAREQISLNDNWLFIRADVPEAKNADYRAESWQAITLPHTFNAGDANQGGDTSRGEKEGVYYRGPGWYRRQLEITPVAGQRYVLQFDGAALVTDAWVNGKSVGHHEGGYAAFRFDITDALRAGDNLITVRVDNTRVPQVAPLTGDFNVFGGLYRTVSLITTGDVHVDLMDHGGSGVYMTTKAISAQKAEIGARILLKNDSAQAAKIAVKTRILDADGKVVAAAKTMASLTAGQALPVEQALTVRRPHLWAGRKDAYLYKVVVEAGSDRVTVPLGIRTVTIDPDKGFLLNGQPYRIYGANMQQPGRKGKGTAVSDAEIDEDMQIMDDMGVTALRLAHMQHPQRVYDDADHMGILLTTEVPLVDAITAGSAFQDNAVEQMRELIAQNYNHPSVALWGLGNEIRSTVPDANPVLAALQTTAKAMDPTRPTVYAHCCLADDDAIAGHSDVISYNRYFGWYGDTFADMGKWADALHAKYPKRIFGVSEYGAGASIRHQEDAPKAVVPQAFWHPEQYQALYHEANWRELKARPYLWSEFIWVAFDFPSFRRNEGDRPAINDKGLVTEDRQTKKDAYYWYQANWSDRLMVHITSPRDIHKRIRHVKAKVYSNMDEVRLSLNGQALGAQKVVDHIATWEVDLRDGENVVEAFAGKDLHDRVVWNYEGPIEGK</sequence>
<keyword evidence="2" id="KW-0378">Hydrolase</keyword>
<gene>
    <name evidence="9" type="ORF">SAMN02927928_2268</name>
</gene>
<dbReference type="PRINTS" id="PR00132">
    <property type="entry name" value="GLHYDRLASE2"/>
</dbReference>
<evidence type="ECO:0000259" key="6">
    <source>
        <dbReference type="Pfam" id="PF02836"/>
    </source>
</evidence>
<evidence type="ECO:0000256" key="1">
    <source>
        <dbReference type="ARBA" id="ARBA00007401"/>
    </source>
</evidence>